<feature type="compositionally biased region" description="Polar residues" evidence="2">
    <location>
        <begin position="7"/>
        <end position="20"/>
    </location>
</feature>
<dbReference type="EMBL" id="JAQQAF010000001">
    <property type="protein sequence ID" value="KAJ8510501.1"/>
    <property type="molecule type" value="Genomic_DNA"/>
</dbReference>
<sequence>MAKKKTSTTAPLPKQPSSDTLENLKELNRLLLKETMERREQVNALQSGLHQLSHDSSLSSDLERRVTRLVVASRLSEVAKEMAAVAGALGTARERLESASEEKDALKKALDVAVLERDSAVADLDENKRQAEARVATVIEEADRQKSDLQQRKAYIRSLEDEKTTLEEKIRSTGEYLRGASDQLQSIRGEKGEIEINLRQAIQDREACKKDLDVLSVALQTAQEKVESSQAVNIALNEEIASMQRDFEEGKTKFVKEIDELKERAHSIDCKKEELEQEKAILETEVAGLRGRVSELGAIVQQRIALEGKLSLAEEALRITNERLDFITAETDDIEKALKQAILERDLSQVKLAEEEKLKATARKETERLTKELGFLEKEKERLQLDIDAQKRDHVKELDGLRDTVQKIEEEKDEIHRLRTEQKAEIANLQMEVAKLLSSVSELQELCRTNSEGNLQLQAEKESALRDLDLEKLGVNGLRLQIEALKKSKDDVHIEVSEIKASLDCLMAENKHMKLEFDSLAKEKASLEEKLDNTLHVAEESEAKARTADENFNRVLFLLKDNSDVVNGLEEGEEKGVGREIGSERELDAIVMTLKTKVAKTEDMDNEIKVLRSAIAEAEKKKGGRGAWTWLYPTVATCIAAVSFAYATKSG</sequence>
<keyword evidence="1" id="KW-0175">Coiled coil</keyword>
<gene>
    <name evidence="3" type="ORF">OPV22_000935</name>
</gene>
<protein>
    <submittedName>
        <fullName evidence="3">Uncharacterized protein</fullName>
    </submittedName>
</protein>
<dbReference type="Gene3D" id="1.10.287.1490">
    <property type="match status" value="1"/>
</dbReference>
<name>A0AAV8QAT9_ENSVE</name>
<reference evidence="3 4" key="1">
    <citation type="submission" date="2022-12" db="EMBL/GenBank/DDBJ databases">
        <title>Chromosome-scale assembly of the Ensete ventricosum genome.</title>
        <authorList>
            <person name="Dussert Y."/>
            <person name="Stocks J."/>
            <person name="Wendawek A."/>
            <person name="Woldeyes F."/>
            <person name="Nichols R.A."/>
            <person name="Borrell J.S."/>
        </authorList>
    </citation>
    <scope>NUCLEOTIDE SEQUENCE [LARGE SCALE GENOMIC DNA]</scope>
    <source>
        <strain evidence="4">cv. Maze</strain>
        <tissue evidence="3">Seeds</tissue>
    </source>
</reference>
<proteinExistence type="predicted"/>
<evidence type="ECO:0000256" key="2">
    <source>
        <dbReference type="SAM" id="MobiDB-lite"/>
    </source>
</evidence>
<evidence type="ECO:0000256" key="1">
    <source>
        <dbReference type="SAM" id="Coils"/>
    </source>
</evidence>
<feature type="region of interest" description="Disordered" evidence="2">
    <location>
        <begin position="1"/>
        <end position="23"/>
    </location>
</feature>
<comment type="caution">
    <text evidence="3">The sequence shown here is derived from an EMBL/GenBank/DDBJ whole genome shotgun (WGS) entry which is preliminary data.</text>
</comment>
<feature type="coiled-coil region" evidence="1">
    <location>
        <begin position="89"/>
        <end position="169"/>
    </location>
</feature>
<feature type="coiled-coil region" evidence="1">
    <location>
        <begin position="503"/>
        <end position="544"/>
    </location>
</feature>
<evidence type="ECO:0000313" key="4">
    <source>
        <dbReference type="Proteomes" id="UP001222027"/>
    </source>
</evidence>
<evidence type="ECO:0000313" key="3">
    <source>
        <dbReference type="EMBL" id="KAJ8510501.1"/>
    </source>
</evidence>
<organism evidence="3 4">
    <name type="scientific">Ensete ventricosum</name>
    <name type="common">Abyssinian banana</name>
    <name type="synonym">Musa ensete</name>
    <dbReference type="NCBI Taxonomy" id="4639"/>
    <lineage>
        <taxon>Eukaryota</taxon>
        <taxon>Viridiplantae</taxon>
        <taxon>Streptophyta</taxon>
        <taxon>Embryophyta</taxon>
        <taxon>Tracheophyta</taxon>
        <taxon>Spermatophyta</taxon>
        <taxon>Magnoliopsida</taxon>
        <taxon>Liliopsida</taxon>
        <taxon>Zingiberales</taxon>
        <taxon>Musaceae</taxon>
        <taxon>Ensete</taxon>
    </lineage>
</organism>
<dbReference type="AlphaFoldDB" id="A0AAV8QAT9"/>
<keyword evidence="4" id="KW-1185">Reference proteome</keyword>
<feature type="coiled-coil region" evidence="1">
    <location>
        <begin position="352"/>
        <end position="446"/>
    </location>
</feature>
<accession>A0AAV8QAT9</accession>
<dbReference type="Proteomes" id="UP001222027">
    <property type="component" value="Unassembled WGS sequence"/>
</dbReference>
<feature type="coiled-coil region" evidence="1">
    <location>
        <begin position="219"/>
        <end position="292"/>
    </location>
</feature>